<dbReference type="AlphaFoldDB" id="A0A3G9INE2"/>
<dbReference type="SUPFAM" id="SSF74650">
    <property type="entry name" value="Galactose mutarotase-like"/>
    <property type="match status" value="1"/>
</dbReference>
<dbReference type="GO" id="GO:0003824">
    <property type="term" value="F:catalytic activity"/>
    <property type="evidence" value="ECO:0007669"/>
    <property type="project" value="InterPro"/>
</dbReference>
<dbReference type="GO" id="GO:0030246">
    <property type="term" value="F:carbohydrate binding"/>
    <property type="evidence" value="ECO:0007669"/>
    <property type="project" value="InterPro"/>
</dbReference>
<dbReference type="OrthoDB" id="2528227at2"/>
<dbReference type="GO" id="GO:0005975">
    <property type="term" value="P:carbohydrate metabolic process"/>
    <property type="evidence" value="ECO:0007669"/>
    <property type="project" value="InterPro"/>
</dbReference>
<dbReference type="InterPro" id="IPR014718">
    <property type="entry name" value="GH-type_carb-bd"/>
</dbReference>
<dbReference type="Proteomes" id="UP000271573">
    <property type="component" value="Chromosome"/>
</dbReference>
<evidence type="ECO:0000313" key="2">
    <source>
        <dbReference type="Proteomes" id="UP000271573"/>
    </source>
</evidence>
<dbReference type="Gene3D" id="2.70.98.10">
    <property type="match status" value="1"/>
</dbReference>
<protein>
    <recommendedName>
        <fullName evidence="3">Aldose 1-epimerase</fullName>
    </recommendedName>
</protein>
<gene>
    <name evidence="1" type="ORF">Back2_18420</name>
</gene>
<dbReference type="KEGG" id="nbe:Back2_18420"/>
<keyword evidence="2" id="KW-1185">Reference proteome</keyword>
<dbReference type="InterPro" id="IPR027839">
    <property type="entry name" value="DUF4432"/>
</dbReference>
<dbReference type="InterPro" id="IPR011013">
    <property type="entry name" value="Gal_mutarotase_sf_dom"/>
</dbReference>
<evidence type="ECO:0008006" key="3">
    <source>
        <dbReference type="Google" id="ProtNLM"/>
    </source>
</evidence>
<dbReference type="EMBL" id="AP019307">
    <property type="protein sequence ID" value="BBH17555.1"/>
    <property type="molecule type" value="Genomic_DNA"/>
</dbReference>
<sequence>MRTTTNSRLITLTDELIEVVVDPANGADVLSVRHRPSGLDVLFTTPWRSHADDVVSGTRTPTTTDPVAGYLERYRGGWNTLCPNAGAPRTVHGAPLGFHGEVVTAQWDVIDRSTTSLRLRLKLFSVPVLLERELQVEDGGLVIIDRLRNLSDVPLDIDYVSHPVFGGAFLDGHVTLDSNAGTFTADPGTPNGPVPAGTSVAWPGSDAEVDLRVLPASPHVAFGWLSGFDGRPWAMVTNHDLGLAVRVTWDGTNLPHAWFWQELGWTEGFPWHRRARAVAIEPASTVTSGPGRGHTLHLDPRQVVTLPVALCLIETEDRS</sequence>
<dbReference type="RefSeq" id="WP_125568805.1">
    <property type="nucleotide sequence ID" value="NZ_AP019307.1"/>
</dbReference>
<evidence type="ECO:0000313" key="1">
    <source>
        <dbReference type="EMBL" id="BBH17555.1"/>
    </source>
</evidence>
<accession>A0A3G9INE2</accession>
<dbReference type="Pfam" id="PF14486">
    <property type="entry name" value="DUF4432"/>
    <property type="match status" value="1"/>
</dbReference>
<reference evidence="1 2" key="1">
    <citation type="submission" date="2018-11" db="EMBL/GenBank/DDBJ databases">
        <title>Complete genome sequence of Nocardioides baekrokdamisoli strain KCTC 39748.</title>
        <authorList>
            <person name="Kang S.W."/>
            <person name="Lee K.C."/>
            <person name="Kim K.K."/>
            <person name="Kim J.S."/>
            <person name="Kim D.S."/>
            <person name="Ko S.H."/>
            <person name="Yang S.H."/>
            <person name="Shin Y.K."/>
            <person name="Lee J.S."/>
        </authorList>
    </citation>
    <scope>NUCLEOTIDE SEQUENCE [LARGE SCALE GENOMIC DNA]</scope>
    <source>
        <strain evidence="1 2">KCTC 39748</strain>
    </source>
</reference>
<proteinExistence type="predicted"/>
<name>A0A3G9INE2_9ACTN</name>
<organism evidence="1 2">
    <name type="scientific">Nocardioides baekrokdamisoli</name>
    <dbReference type="NCBI Taxonomy" id="1804624"/>
    <lineage>
        <taxon>Bacteria</taxon>
        <taxon>Bacillati</taxon>
        <taxon>Actinomycetota</taxon>
        <taxon>Actinomycetes</taxon>
        <taxon>Propionibacteriales</taxon>
        <taxon>Nocardioidaceae</taxon>
        <taxon>Nocardioides</taxon>
    </lineage>
</organism>